<name>A0A3B0W6X9_9ZZZZ</name>
<gene>
    <name evidence="2" type="ORF">MNBD_GAMMA02-1319</name>
</gene>
<sequence length="232" mass="24744">MLTFSSFLVFACPEEDPQSVGGPVTDGNSSSTTSGRSANSLSRGFASSSSGDANLDCNPPYDVTAYGYPGPGWSWAGSFTWTFIGSSSGGGGNNAVVPSPDKLKFCFLEGVLASIKGYWPVLGTVTTVQSLLDIAESTERLIILAALHDIKGYFSSVLESHPAPTYTSQNFVGWAGLGIKWELYGDYPSIAANGSFNNADVFPFFQQFNQQMGGDDLQFEDIMPNPQPHIDC</sequence>
<reference evidence="2" key="1">
    <citation type="submission" date="2018-06" db="EMBL/GenBank/DDBJ databases">
        <authorList>
            <person name="Zhirakovskaya E."/>
        </authorList>
    </citation>
    <scope>NUCLEOTIDE SEQUENCE</scope>
</reference>
<protein>
    <submittedName>
        <fullName evidence="2">Uncharacterized protein</fullName>
    </submittedName>
</protein>
<dbReference type="AlphaFoldDB" id="A0A3B0W6X9"/>
<proteinExistence type="predicted"/>
<evidence type="ECO:0000313" key="2">
    <source>
        <dbReference type="EMBL" id="VAW46457.1"/>
    </source>
</evidence>
<organism evidence="2">
    <name type="scientific">hydrothermal vent metagenome</name>
    <dbReference type="NCBI Taxonomy" id="652676"/>
    <lineage>
        <taxon>unclassified sequences</taxon>
        <taxon>metagenomes</taxon>
        <taxon>ecological metagenomes</taxon>
    </lineage>
</organism>
<feature type="compositionally biased region" description="Low complexity" evidence="1">
    <location>
        <begin position="27"/>
        <end position="51"/>
    </location>
</feature>
<feature type="region of interest" description="Disordered" evidence="1">
    <location>
        <begin position="16"/>
        <end position="51"/>
    </location>
</feature>
<dbReference type="EMBL" id="UOFA01000282">
    <property type="protein sequence ID" value="VAW46457.1"/>
    <property type="molecule type" value="Genomic_DNA"/>
</dbReference>
<accession>A0A3B0W6X9</accession>
<evidence type="ECO:0000256" key="1">
    <source>
        <dbReference type="SAM" id="MobiDB-lite"/>
    </source>
</evidence>